<dbReference type="Gene3D" id="3.20.80.10">
    <property type="entry name" value="Regulatory factor, effector binding domain"/>
    <property type="match status" value="1"/>
</dbReference>
<dbReference type="GO" id="GO:0003700">
    <property type="term" value="F:DNA-binding transcription factor activity"/>
    <property type="evidence" value="ECO:0007669"/>
    <property type="project" value="InterPro"/>
</dbReference>
<feature type="domain" description="HTH merR-type" evidence="6">
    <location>
        <begin position="4"/>
        <end position="74"/>
    </location>
</feature>
<keyword evidence="5" id="KW-0175">Coiled coil</keyword>
<dbReference type="CDD" id="cd01107">
    <property type="entry name" value="HTH_BmrR"/>
    <property type="match status" value="1"/>
</dbReference>
<dbReference type="InterPro" id="IPR000551">
    <property type="entry name" value="MerR-type_HTH_dom"/>
</dbReference>
<dbReference type="InterPro" id="IPR047057">
    <property type="entry name" value="MerR_fam"/>
</dbReference>
<keyword evidence="1" id="KW-0678">Repressor</keyword>
<keyword evidence="4" id="KW-0804">Transcription</keyword>
<sequence length="271" mass="32132">MENKFSIGEISKLFKIPIKTLRYYDEIGLFKPMHVNKDTGYRYYSTEQFEHLHTIIYLKILGMPLKLIKSHLKYRDINVFLELLKKQQKLTEIKIDELEEIRKKFEDRIIEIEEAKNVQKLECVMVKSIPERNILRLKEKICSEAELELSLKKLDSKTNTNFDIIIGKVGLTISMDHIKQMHFNEYNSIFVLLEKGFVDHENAEKIPQGDYACIYYRGDHHASPKYYKMILAYLEKNSYDIIGDSIERTIINQFISIDKKHHLTEIQIPIK</sequence>
<dbReference type="InterPro" id="IPR011256">
    <property type="entry name" value="Reg_factor_effector_dom_sf"/>
</dbReference>
<evidence type="ECO:0000256" key="2">
    <source>
        <dbReference type="ARBA" id="ARBA00023015"/>
    </source>
</evidence>
<feature type="coiled-coil region" evidence="5">
    <location>
        <begin position="81"/>
        <end position="118"/>
    </location>
</feature>
<evidence type="ECO:0000256" key="4">
    <source>
        <dbReference type="ARBA" id="ARBA00023163"/>
    </source>
</evidence>
<dbReference type="PANTHER" id="PTHR30204">
    <property type="entry name" value="REDOX-CYCLING DRUG-SENSING TRANSCRIPTIONAL ACTIVATOR SOXR"/>
    <property type="match status" value="1"/>
</dbReference>
<organism evidence="7 8">
    <name type="scientific">Anaerovirgula multivorans</name>
    <dbReference type="NCBI Taxonomy" id="312168"/>
    <lineage>
        <taxon>Bacteria</taxon>
        <taxon>Bacillati</taxon>
        <taxon>Bacillota</taxon>
        <taxon>Clostridia</taxon>
        <taxon>Peptostreptococcales</taxon>
        <taxon>Natronincolaceae</taxon>
        <taxon>Anaerovirgula</taxon>
    </lineage>
</organism>
<evidence type="ECO:0000256" key="5">
    <source>
        <dbReference type="SAM" id="Coils"/>
    </source>
</evidence>
<protein>
    <submittedName>
        <fullName evidence="7">Effector-binding domain-containing protein</fullName>
    </submittedName>
</protein>
<dbReference type="RefSeq" id="WP_089284906.1">
    <property type="nucleotide sequence ID" value="NZ_FZOJ01000034.1"/>
</dbReference>
<dbReference type="SUPFAM" id="SSF55136">
    <property type="entry name" value="Probable bacterial effector-binding domain"/>
    <property type="match status" value="1"/>
</dbReference>
<dbReference type="InterPro" id="IPR029442">
    <property type="entry name" value="GyrI-like"/>
</dbReference>
<dbReference type="InterPro" id="IPR009061">
    <property type="entry name" value="DNA-bd_dom_put_sf"/>
</dbReference>
<evidence type="ECO:0000313" key="8">
    <source>
        <dbReference type="Proteomes" id="UP000198304"/>
    </source>
</evidence>
<reference evidence="7 8" key="1">
    <citation type="submission" date="2017-06" db="EMBL/GenBank/DDBJ databases">
        <authorList>
            <person name="Kim H.J."/>
            <person name="Triplett B.A."/>
        </authorList>
    </citation>
    <scope>NUCLEOTIDE SEQUENCE [LARGE SCALE GENOMIC DNA]</scope>
    <source>
        <strain evidence="7 8">SCA</strain>
    </source>
</reference>
<dbReference type="Gene3D" id="1.10.1660.10">
    <property type="match status" value="1"/>
</dbReference>
<evidence type="ECO:0000259" key="6">
    <source>
        <dbReference type="PROSITE" id="PS50937"/>
    </source>
</evidence>
<dbReference type="GO" id="GO:0003677">
    <property type="term" value="F:DNA binding"/>
    <property type="evidence" value="ECO:0007669"/>
    <property type="project" value="UniProtKB-KW"/>
</dbReference>
<proteinExistence type="predicted"/>
<evidence type="ECO:0000256" key="1">
    <source>
        <dbReference type="ARBA" id="ARBA00022491"/>
    </source>
</evidence>
<dbReference type="AlphaFoldDB" id="A0A239J9A3"/>
<dbReference type="EMBL" id="FZOJ01000034">
    <property type="protein sequence ID" value="SNT02471.1"/>
    <property type="molecule type" value="Genomic_DNA"/>
</dbReference>
<dbReference type="SMART" id="SM00422">
    <property type="entry name" value="HTH_MERR"/>
    <property type="match status" value="1"/>
</dbReference>
<dbReference type="Pfam" id="PF06445">
    <property type="entry name" value="GyrI-like"/>
    <property type="match status" value="1"/>
</dbReference>
<evidence type="ECO:0000256" key="3">
    <source>
        <dbReference type="ARBA" id="ARBA00023125"/>
    </source>
</evidence>
<dbReference type="PANTHER" id="PTHR30204:SF69">
    <property type="entry name" value="MERR-FAMILY TRANSCRIPTIONAL REGULATOR"/>
    <property type="match status" value="1"/>
</dbReference>
<gene>
    <name evidence="7" type="ORF">SAMN05446037_103413</name>
</gene>
<dbReference type="SUPFAM" id="SSF46955">
    <property type="entry name" value="Putative DNA-binding domain"/>
    <property type="match status" value="1"/>
</dbReference>
<keyword evidence="8" id="KW-1185">Reference proteome</keyword>
<keyword evidence="2" id="KW-0805">Transcription regulation</keyword>
<dbReference type="Pfam" id="PF13411">
    <property type="entry name" value="MerR_1"/>
    <property type="match status" value="1"/>
</dbReference>
<dbReference type="OrthoDB" id="9773308at2"/>
<accession>A0A239J9A3</accession>
<evidence type="ECO:0000313" key="7">
    <source>
        <dbReference type="EMBL" id="SNT02471.1"/>
    </source>
</evidence>
<name>A0A239J9A3_9FIRM</name>
<dbReference type="PROSITE" id="PS50937">
    <property type="entry name" value="HTH_MERR_2"/>
    <property type="match status" value="1"/>
</dbReference>
<dbReference type="Proteomes" id="UP000198304">
    <property type="component" value="Unassembled WGS sequence"/>
</dbReference>
<keyword evidence="3" id="KW-0238">DNA-binding</keyword>